<reference evidence="1 2" key="1">
    <citation type="submission" date="2024-04" db="EMBL/GenBank/DDBJ databases">
        <title>Albibacterium profundi sp. nov., isolated from sediment of the Challenger Deep of Mariana Trench.</title>
        <authorList>
            <person name="Wang Y."/>
        </authorList>
    </citation>
    <scope>NUCLEOTIDE SEQUENCE [LARGE SCALE GENOMIC DNA]</scope>
    <source>
        <strain evidence="1 2">RHL897</strain>
    </source>
</reference>
<name>A0ABV5CEY9_9SPHI</name>
<evidence type="ECO:0000313" key="1">
    <source>
        <dbReference type="EMBL" id="MFB5946113.1"/>
    </source>
</evidence>
<sequence length="79" mass="9160">MVKKTKVFHVEFNEPVDGTRRKNFYFGSLSAIFDRFTPQQIGCKVENLWNLKLSGEKAYTSKTCTISVGEIVRKKQRTQ</sequence>
<protein>
    <submittedName>
        <fullName evidence="1">Uncharacterized protein</fullName>
    </submittedName>
</protein>
<comment type="caution">
    <text evidence="1">The sequence shown here is derived from an EMBL/GenBank/DDBJ whole genome shotgun (WGS) entry which is preliminary data.</text>
</comment>
<accession>A0ABV5CEY9</accession>
<proteinExistence type="predicted"/>
<gene>
    <name evidence="1" type="ORF">WKR92_09740</name>
</gene>
<organism evidence="1 2">
    <name type="scientific">Albibacterium profundi</name>
    <dbReference type="NCBI Taxonomy" id="3134906"/>
    <lineage>
        <taxon>Bacteria</taxon>
        <taxon>Pseudomonadati</taxon>
        <taxon>Bacteroidota</taxon>
        <taxon>Sphingobacteriia</taxon>
        <taxon>Sphingobacteriales</taxon>
        <taxon>Sphingobacteriaceae</taxon>
        <taxon>Albibacterium</taxon>
    </lineage>
</organism>
<keyword evidence="2" id="KW-1185">Reference proteome</keyword>
<dbReference type="Proteomes" id="UP001580928">
    <property type="component" value="Unassembled WGS sequence"/>
</dbReference>
<evidence type="ECO:0000313" key="2">
    <source>
        <dbReference type="Proteomes" id="UP001580928"/>
    </source>
</evidence>
<dbReference type="EMBL" id="JBBVGT010000002">
    <property type="protein sequence ID" value="MFB5946113.1"/>
    <property type="molecule type" value="Genomic_DNA"/>
</dbReference>
<dbReference type="RefSeq" id="WP_375557642.1">
    <property type="nucleotide sequence ID" value="NZ_JBBVGT010000002.1"/>
</dbReference>